<evidence type="ECO:0000259" key="1">
    <source>
        <dbReference type="Pfam" id="PF18476"/>
    </source>
</evidence>
<dbReference type="EMBL" id="CP120373">
    <property type="protein sequence ID" value="WEX88157.1"/>
    <property type="molecule type" value="Genomic_DNA"/>
</dbReference>
<dbReference type="InterPro" id="IPR041578">
    <property type="entry name" value="PIN_8"/>
</dbReference>
<keyword evidence="3" id="KW-1185">Reference proteome</keyword>
<sequence>MKSTFSEFYKPTDNELKTLWKEGLFVIDANVVLHFYRYPVTARDDLLKALSKVGDRLWMPFQAALEYQRKRLDIIAEQKKAFETISNDLDSAVGKIEALFNSRHPLIEPGPLVTSIRELVTSYTEALQPLSDRQPAVHESDTIRDQIDALLAGRVGEEPSKESVEKICVEGIERYERKIPPGFMDIKKEDAFYFRGTKYETKYGDLLLWRQIIEKAKEHSCKSLILITDDTKEDWWQTISGKTIGPLPALKAEIKSAAGVENFHMYTTENFLRFSDKYLHADIDPKSIEQVAEINEAVNDKLSLSHYLGRRNGRSLRVYFDRNLSRDGMLEAAGKITDVAQRYFPNSDLEFKLLNGTFRFTAPHETHDFDLYSQISKIPGVLDVRSVPANLEHETESYLHRQRPQLENPVDLYDLRITFDLAEGLPFSHLANWIKMTLVKELSEGKDAIRTFTATSVLEGLVVNIHIPITLRRAHYLTRTIKDMDGVADVVVTKASH</sequence>
<dbReference type="RefSeq" id="WP_280660159.1">
    <property type="nucleotide sequence ID" value="NZ_CP120373.1"/>
</dbReference>
<evidence type="ECO:0000313" key="2">
    <source>
        <dbReference type="EMBL" id="WEX88157.1"/>
    </source>
</evidence>
<feature type="domain" description="PIN like" evidence="1">
    <location>
        <begin position="24"/>
        <end position="250"/>
    </location>
</feature>
<dbReference type="Proteomes" id="UP001229355">
    <property type="component" value="Chromosome 1"/>
</dbReference>
<organism evidence="2 3">
    <name type="scientific">Sinorhizobium garamanticum</name>
    <dbReference type="NCBI Taxonomy" id="680247"/>
    <lineage>
        <taxon>Bacteria</taxon>
        <taxon>Pseudomonadati</taxon>
        <taxon>Pseudomonadota</taxon>
        <taxon>Alphaproteobacteria</taxon>
        <taxon>Hyphomicrobiales</taxon>
        <taxon>Rhizobiaceae</taxon>
        <taxon>Sinorhizobium/Ensifer group</taxon>
        <taxon>Sinorhizobium</taxon>
    </lineage>
</organism>
<name>A0ABY8DEN0_9HYPH</name>
<gene>
    <name evidence="2" type="ORF">PZN02_000618</name>
</gene>
<protein>
    <submittedName>
        <fullName evidence="2">PIN-like domain-containing protein</fullName>
    </submittedName>
</protein>
<accession>A0ABY8DEN0</accession>
<evidence type="ECO:0000313" key="3">
    <source>
        <dbReference type="Proteomes" id="UP001229355"/>
    </source>
</evidence>
<proteinExistence type="predicted"/>
<reference evidence="2 3" key="1">
    <citation type="submission" date="2023-03" db="EMBL/GenBank/DDBJ databases">
        <authorList>
            <person name="Kaur S."/>
            <person name="Espinosa-Saiz D."/>
            <person name="Velazquez E."/>
            <person name="Menendez E."/>
            <person name="diCenzo G.C."/>
        </authorList>
    </citation>
    <scope>NUCLEOTIDE SEQUENCE [LARGE SCALE GENOMIC DNA]</scope>
    <source>
        <strain evidence="2 3">LMG 24692</strain>
    </source>
</reference>
<dbReference type="Pfam" id="PF18476">
    <property type="entry name" value="PIN_8"/>
    <property type="match status" value="1"/>
</dbReference>